<keyword evidence="3" id="KW-1185">Reference proteome</keyword>
<reference evidence="2 3" key="1">
    <citation type="submission" date="2023-08" db="EMBL/GenBank/DDBJ databases">
        <title>Black Yeasts Isolated from many extreme environments.</title>
        <authorList>
            <person name="Coleine C."/>
            <person name="Stajich J.E."/>
            <person name="Selbmann L."/>
        </authorList>
    </citation>
    <scope>NUCLEOTIDE SEQUENCE [LARGE SCALE GENOMIC DNA]</scope>
    <source>
        <strain evidence="2 3">CCFEE 536</strain>
    </source>
</reference>
<accession>A0ABR0LLA1</accession>
<gene>
    <name evidence="2" type="primary">GCN20_2</name>
    <name evidence="2" type="ORF">LTR16_007062</name>
</gene>
<evidence type="ECO:0000313" key="3">
    <source>
        <dbReference type="Proteomes" id="UP001357485"/>
    </source>
</evidence>
<dbReference type="EMBL" id="JAVRRA010017854">
    <property type="protein sequence ID" value="KAK5194771.1"/>
    <property type="molecule type" value="Genomic_DNA"/>
</dbReference>
<comment type="caution">
    <text evidence="2">The sequence shown here is derived from an EMBL/GenBank/DDBJ whole genome shotgun (WGS) entry which is preliminary data.</text>
</comment>
<name>A0ABR0LLA1_9PEZI</name>
<keyword evidence="2" id="KW-0547">Nucleotide-binding</keyword>
<keyword evidence="2" id="KW-0067">ATP-binding</keyword>
<feature type="region of interest" description="Disordered" evidence="1">
    <location>
        <begin position="84"/>
        <end position="104"/>
    </location>
</feature>
<feature type="compositionally biased region" description="Basic and acidic residues" evidence="1">
    <location>
        <begin position="86"/>
        <end position="102"/>
    </location>
</feature>
<feature type="non-terminal residue" evidence="2">
    <location>
        <position position="125"/>
    </location>
</feature>
<dbReference type="Proteomes" id="UP001357485">
    <property type="component" value="Unassembled WGS sequence"/>
</dbReference>
<organism evidence="2 3">
    <name type="scientific">Cryomyces antarcticus</name>
    <dbReference type="NCBI Taxonomy" id="329879"/>
    <lineage>
        <taxon>Eukaryota</taxon>
        <taxon>Fungi</taxon>
        <taxon>Dikarya</taxon>
        <taxon>Ascomycota</taxon>
        <taxon>Pezizomycotina</taxon>
        <taxon>Dothideomycetes</taxon>
        <taxon>Dothideomycetes incertae sedis</taxon>
        <taxon>Cryomyces</taxon>
    </lineage>
</organism>
<proteinExistence type="predicted"/>
<dbReference type="GO" id="GO:0005524">
    <property type="term" value="F:ATP binding"/>
    <property type="evidence" value="ECO:0007669"/>
    <property type="project" value="UniProtKB-KW"/>
</dbReference>
<protein>
    <submittedName>
        <fullName evidence="2">ATP-binding cassette, regulator of translational elongation</fullName>
    </submittedName>
</protein>
<evidence type="ECO:0000256" key="1">
    <source>
        <dbReference type="SAM" id="MobiDB-lite"/>
    </source>
</evidence>
<sequence>MEAEIRAQIPNIDPVLSEYSVGYLTHASNAYTPDAESSGSSPLSEAASTIAALLLSASGNLTEQNEIAIHNLVEKFVSKLSAAHGADGERRQQAPSARKLDQTIHVGSQRNISSTLGLTAGAVDL</sequence>
<evidence type="ECO:0000313" key="2">
    <source>
        <dbReference type="EMBL" id="KAK5194771.1"/>
    </source>
</evidence>